<keyword evidence="4" id="KW-0413">Isomerase</keyword>
<evidence type="ECO:0000313" key="5">
    <source>
        <dbReference type="Proteomes" id="UP001291912"/>
    </source>
</evidence>
<feature type="domain" description="D-serine dehydratase-like" evidence="3">
    <location>
        <begin position="255"/>
        <end position="352"/>
    </location>
</feature>
<dbReference type="RefSeq" id="WP_194423852.1">
    <property type="nucleotide sequence ID" value="NZ_BAAAPT010000001.1"/>
</dbReference>
<evidence type="ECO:0000313" key="4">
    <source>
        <dbReference type="EMBL" id="MDZ8161209.1"/>
    </source>
</evidence>
<sequence>MTAVADLDTPVLVIDRSRMDANIQAMAARMSAAGIALRPHFKTSKMIEVARRQHEAGAVGFTCATLNEVDALLGAGYTDLFWAHAPATPAKRHRIVEANRRGRVIVGLDSVDLVRALSVEAAAAGITVPVRVEIDTGLRRTGVTAEQALELARAVTALPGVTLDGVYMHEGQLASLPGDRGDLRHAGAEAAASLVAAAELIRAEGIAVPAVSVGSTPGWDSAPFVEGVTEARPGTYVFFDANQWRLGSAPLDACALHLHTTVISTVRDGEAAIDAGIKALSSDGSNRDRSFGLVVDDEGTPLEDLEFVRAYEEHGVLDGPAADTMRVGERLRILPNHACGVVNMWSRIAIVDDTDVVDMWTPVARH</sequence>
<protein>
    <submittedName>
        <fullName evidence="4">Alanine racemase</fullName>
        <ecNumber evidence="4">5.1.1.1</ecNumber>
    </submittedName>
</protein>
<dbReference type="Pfam" id="PF01168">
    <property type="entry name" value="Ala_racemase_N"/>
    <property type="match status" value="1"/>
</dbReference>
<evidence type="ECO:0000256" key="2">
    <source>
        <dbReference type="ARBA" id="ARBA00023239"/>
    </source>
</evidence>
<dbReference type="SUPFAM" id="SSF51419">
    <property type="entry name" value="PLP-binding barrel"/>
    <property type="match status" value="1"/>
</dbReference>
<evidence type="ECO:0000256" key="1">
    <source>
        <dbReference type="ARBA" id="ARBA00005323"/>
    </source>
</evidence>
<comment type="caution">
    <text evidence="4">The sequence shown here is derived from an EMBL/GenBank/DDBJ whole genome shotgun (WGS) entry which is preliminary data.</text>
</comment>
<dbReference type="PANTHER" id="PTHR28004">
    <property type="entry name" value="ZGC:162816-RELATED"/>
    <property type="match status" value="1"/>
</dbReference>
<dbReference type="Pfam" id="PF14031">
    <property type="entry name" value="D-ser_dehydrat"/>
    <property type="match status" value="1"/>
</dbReference>
<keyword evidence="5" id="KW-1185">Reference proteome</keyword>
<proteinExistence type="inferred from homology"/>
<dbReference type="SMART" id="SM01119">
    <property type="entry name" value="D-ser_dehydrat"/>
    <property type="match status" value="1"/>
</dbReference>
<dbReference type="InterPro" id="IPR042208">
    <property type="entry name" value="D-ser_dehydrat-like_sf"/>
</dbReference>
<gene>
    <name evidence="4" type="ORF">R2Q92_05120</name>
</gene>
<dbReference type="Proteomes" id="UP001291912">
    <property type="component" value="Unassembled WGS sequence"/>
</dbReference>
<dbReference type="InterPro" id="IPR001608">
    <property type="entry name" value="Ala_racemase_N"/>
</dbReference>
<dbReference type="EMBL" id="JAWJYN010000001">
    <property type="protein sequence ID" value="MDZ8161209.1"/>
    <property type="molecule type" value="Genomic_DNA"/>
</dbReference>
<evidence type="ECO:0000259" key="3">
    <source>
        <dbReference type="SMART" id="SM01119"/>
    </source>
</evidence>
<organism evidence="4 5">
    <name type="scientific">Microbacterium aquimaris</name>
    <dbReference type="NCBI Taxonomy" id="459816"/>
    <lineage>
        <taxon>Bacteria</taxon>
        <taxon>Bacillati</taxon>
        <taxon>Actinomycetota</taxon>
        <taxon>Actinomycetes</taxon>
        <taxon>Micrococcales</taxon>
        <taxon>Microbacteriaceae</taxon>
        <taxon>Microbacterium</taxon>
    </lineage>
</organism>
<keyword evidence="2" id="KW-0456">Lyase</keyword>
<dbReference type="GO" id="GO:0008784">
    <property type="term" value="F:alanine racemase activity"/>
    <property type="evidence" value="ECO:0007669"/>
    <property type="project" value="UniProtKB-EC"/>
</dbReference>
<dbReference type="InterPro" id="IPR051466">
    <property type="entry name" value="D-amino_acid_metab_enzyme"/>
</dbReference>
<dbReference type="InterPro" id="IPR026956">
    <property type="entry name" value="D-ser_dehydrat-like_dom"/>
</dbReference>
<dbReference type="Gene3D" id="2.40.37.20">
    <property type="entry name" value="D-serine dehydratase-like domain"/>
    <property type="match status" value="1"/>
</dbReference>
<dbReference type="PANTHER" id="PTHR28004:SF2">
    <property type="entry name" value="D-SERINE DEHYDRATASE"/>
    <property type="match status" value="1"/>
</dbReference>
<accession>A0ABU5N548</accession>
<name>A0ABU5N548_9MICO</name>
<dbReference type="EC" id="5.1.1.1" evidence="4"/>
<comment type="similarity">
    <text evidence="1">Belongs to the DSD1 family.</text>
</comment>
<reference evidence="4 5" key="1">
    <citation type="submission" date="2023-10" db="EMBL/GenBank/DDBJ databases">
        <title>Microbacterium xanthum sp. nov., isolated from seaweed.</title>
        <authorList>
            <person name="Lee S.D."/>
        </authorList>
    </citation>
    <scope>NUCLEOTIDE SEQUENCE [LARGE SCALE GENOMIC DNA]</scope>
    <source>
        <strain evidence="4 5">KCTC 19124</strain>
    </source>
</reference>
<dbReference type="InterPro" id="IPR029066">
    <property type="entry name" value="PLP-binding_barrel"/>
</dbReference>
<dbReference type="Gene3D" id="3.20.20.10">
    <property type="entry name" value="Alanine racemase"/>
    <property type="match status" value="1"/>
</dbReference>